<feature type="coiled-coil region" evidence="1">
    <location>
        <begin position="4719"/>
        <end position="4746"/>
    </location>
</feature>
<feature type="region of interest" description="Disordered" evidence="2">
    <location>
        <begin position="4000"/>
        <end position="4033"/>
    </location>
</feature>
<feature type="compositionally biased region" description="Basic and acidic residues" evidence="2">
    <location>
        <begin position="6673"/>
        <end position="6686"/>
    </location>
</feature>
<dbReference type="PANTHER" id="PTHR47236:SF4">
    <property type="entry name" value="GENE 9195-RELATED"/>
    <property type="match status" value="1"/>
</dbReference>
<feature type="compositionally biased region" description="Basic and acidic residues" evidence="2">
    <location>
        <begin position="6648"/>
        <end position="6665"/>
    </location>
</feature>
<feature type="region of interest" description="Disordered" evidence="2">
    <location>
        <begin position="7559"/>
        <end position="7586"/>
    </location>
</feature>
<feature type="region of interest" description="Disordered" evidence="2">
    <location>
        <begin position="6271"/>
        <end position="6346"/>
    </location>
</feature>
<feature type="compositionally biased region" description="Basic and acidic residues" evidence="2">
    <location>
        <begin position="6467"/>
        <end position="6484"/>
    </location>
</feature>
<accession>A0A6A4AH97</accession>
<organism evidence="3 4">
    <name type="scientific">Phytophthora fragariae</name>
    <dbReference type="NCBI Taxonomy" id="53985"/>
    <lineage>
        <taxon>Eukaryota</taxon>
        <taxon>Sar</taxon>
        <taxon>Stramenopiles</taxon>
        <taxon>Oomycota</taxon>
        <taxon>Peronosporomycetes</taxon>
        <taxon>Peronosporales</taxon>
        <taxon>Peronosporaceae</taxon>
        <taxon>Phytophthora</taxon>
    </lineage>
</organism>
<feature type="region of interest" description="Disordered" evidence="2">
    <location>
        <begin position="5856"/>
        <end position="5880"/>
    </location>
</feature>
<evidence type="ECO:0000313" key="3">
    <source>
        <dbReference type="EMBL" id="KAE9256604.1"/>
    </source>
</evidence>
<feature type="coiled-coil region" evidence="1">
    <location>
        <begin position="7095"/>
        <end position="7159"/>
    </location>
</feature>
<feature type="region of interest" description="Disordered" evidence="2">
    <location>
        <begin position="7303"/>
        <end position="7329"/>
    </location>
</feature>
<feature type="compositionally biased region" description="Basic and acidic residues" evidence="2">
    <location>
        <begin position="6311"/>
        <end position="6340"/>
    </location>
</feature>
<feature type="compositionally biased region" description="Basic and acidic residues" evidence="2">
    <location>
        <begin position="7303"/>
        <end position="7314"/>
    </location>
</feature>
<evidence type="ECO:0000256" key="1">
    <source>
        <dbReference type="SAM" id="Coils"/>
    </source>
</evidence>
<dbReference type="PANTHER" id="PTHR47236">
    <property type="entry name" value="GENE, 32742-RELATED-RELATED"/>
    <property type="match status" value="1"/>
</dbReference>
<feature type="region of interest" description="Disordered" evidence="2">
    <location>
        <begin position="7026"/>
        <end position="7045"/>
    </location>
</feature>
<feature type="compositionally biased region" description="Basic and acidic residues" evidence="2">
    <location>
        <begin position="4312"/>
        <end position="4332"/>
    </location>
</feature>
<feature type="region of interest" description="Disordered" evidence="2">
    <location>
        <begin position="5090"/>
        <end position="5127"/>
    </location>
</feature>
<feature type="region of interest" description="Disordered" evidence="2">
    <location>
        <begin position="4765"/>
        <end position="4804"/>
    </location>
</feature>
<feature type="region of interest" description="Disordered" evidence="2">
    <location>
        <begin position="6451"/>
        <end position="6536"/>
    </location>
</feature>
<dbReference type="SUPFAM" id="SSF57184">
    <property type="entry name" value="Growth factor receptor domain"/>
    <property type="match status" value="11"/>
</dbReference>
<feature type="region of interest" description="Disordered" evidence="2">
    <location>
        <begin position="4477"/>
        <end position="4497"/>
    </location>
</feature>
<dbReference type="Proteomes" id="UP000440367">
    <property type="component" value="Unassembled WGS sequence"/>
</dbReference>
<feature type="region of interest" description="Disordered" evidence="2">
    <location>
        <begin position="6078"/>
        <end position="6123"/>
    </location>
</feature>
<feature type="compositionally biased region" description="Low complexity" evidence="2">
    <location>
        <begin position="183"/>
        <end position="199"/>
    </location>
</feature>
<feature type="region of interest" description="Disordered" evidence="2">
    <location>
        <begin position="7636"/>
        <end position="7685"/>
    </location>
</feature>
<gene>
    <name evidence="3" type="ORF">PF002_g1795</name>
</gene>
<feature type="region of interest" description="Disordered" evidence="2">
    <location>
        <begin position="6648"/>
        <end position="6751"/>
    </location>
</feature>
<feature type="region of interest" description="Disordered" evidence="2">
    <location>
        <begin position="7505"/>
        <end position="7528"/>
    </location>
</feature>
<dbReference type="SMART" id="SM01411">
    <property type="entry name" value="Ephrin_rec_like"/>
    <property type="match status" value="38"/>
</dbReference>
<name>A0A6A4AH97_9STRA</name>
<feature type="compositionally biased region" description="Basic and acidic residues" evidence="2">
    <location>
        <begin position="4477"/>
        <end position="4491"/>
    </location>
</feature>
<feature type="compositionally biased region" description="Basic and acidic residues" evidence="2">
    <location>
        <begin position="5090"/>
        <end position="5111"/>
    </location>
</feature>
<feature type="region of interest" description="Disordered" evidence="2">
    <location>
        <begin position="154"/>
        <end position="199"/>
    </location>
</feature>
<feature type="compositionally biased region" description="Basic and acidic residues" evidence="2">
    <location>
        <begin position="6088"/>
        <end position="6098"/>
    </location>
</feature>
<keyword evidence="1" id="KW-0175">Coiled coil</keyword>
<feature type="region of interest" description="Disordered" evidence="2">
    <location>
        <begin position="5663"/>
        <end position="5684"/>
    </location>
</feature>
<dbReference type="Gene3D" id="2.10.50.10">
    <property type="entry name" value="Tumor Necrosis Factor Receptor, subunit A, domain 2"/>
    <property type="match status" value="5"/>
</dbReference>
<feature type="compositionally biased region" description="Basic and acidic residues" evidence="2">
    <location>
        <begin position="5751"/>
        <end position="5767"/>
    </location>
</feature>
<feature type="compositionally biased region" description="Acidic residues" evidence="2">
    <location>
        <begin position="7636"/>
        <end position="7648"/>
    </location>
</feature>
<evidence type="ECO:0008006" key="5">
    <source>
        <dbReference type="Google" id="ProtNLM"/>
    </source>
</evidence>
<feature type="compositionally biased region" description="Basic and acidic residues" evidence="2">
    <location>
        <begin position="7649"/>
        <end position="7679"/>
    </location>
</feature>
<comment type="caution">
    <text evidence="3">The sequence shown here is derived from an EMBL/GenBank/DDBJ whole genome shotgun (WGS) entry which is preliminary data.</text>
</comment>
<dbReference type="EMBL" id="QXGD01000044">
    <property type="protein sequence ID" value="KAE9256604.1"/>
    <property type="molecule type" value="Genomic_DNA"/>
</dbReference>
<feature type="region of interest" description="Disordered" evidence="2">
    <location>
        <begin position="4309"/>
        <end position="4347"/>
    </location>
</feature>
<feature type="compositionally biased region" description="Acidic residues" evidence="2">
    <location>
        <begin position="6286"/>
        <end position="6301"/>
    </location>
</feature>
<reference evidence="3 4" key="1">
    <citation type="submission" date="2018-08" db="EMBL/GenBank/DDBJ databases">
        <title>Genomic investigation of the strawberry pathogen Phytophthora fragariae indicates pathogenicity is determined by transcriptional variation in three key races.</title>
        <authorList>
            <person name="Adams T.M."/>
            <person name="Armitage A.D."/>
            <person name="Sobczyk M.K."/>
            <person name="Bates H.J."/>
            <person name="Dunwell J.M."/>
            <person name="Nellist C.F."/>
            <person name="Harrison R.J."/>
        </authorList>
    </citation>
    <scope>NUCLEOTIDE SEQUENCE [LARGE SCALE GENOMIC DNA]</scope>
    <source>
        <strain evidence="3 4">BC-1</strain>
    </source>
</reference>
<feature type="region of interest" description="Disordered" evidence="2">
    <location>
        <begin position="5962"/>
        <end position="5982"/>
    </location>
</feature>
<feature type="region of interest" description="Disordered" evidence="2">
    <location>
        <begin position="5737"/>
        <end position="5767"/>
    </location>
</feature>
<feature type="compositionally biased region" description="Polar residues" evidence="2">
    <location>
        <begin position="7505"/>
        <end position="7516"/>
    </location>
</feature>
<sequence length="7714" mass="834581">MIPPVKQEPATEVAIAPLSARPQVEENQAADAALEIALQPPETWYKDQFGRKATFELRVRRTSLRCAQCAGQRLLGVQLLYESGKAVEKQEILHVMAGQCLSQDGESALAIRIAEVSKNHLNQRFRVEVSVPRCPGSCGYKTSVVSDPVLVLSKKKKRPVKQNTETQSPARAKRAKQDRKLSSDSPDSSSQSSSTVMSTVTAAVAEMEGLVPPRDSEATAPFMPDTPNLCLWANAAFDLLYKLQWQRVPTGAGEKPGANLDEILAQALAKAYKCPSCHETYGQVPAHRDDCDLKLLLDQGGQSAPQSTGNDFAGPNSLHWSSEKQFEWPDRPKAMYSGGDTTPKVQASPYNLSQNLLQVSGRGGGDTQVPANINSWKDYASISKLLYSTSYLDRKSPQAAAARSPTLQWTGVLPPVGTLSPGFPTLPSATKNTQADGQQNMASERFSALLSATKGMSADTADLFRESEAALQGDGIIVNSLSNLSVSDFMRSNTGDNLGTDPRLGHRPNSLSALLSVDQPLVDVGLEGGVQVVLASDFQGCGFPALDGSLNLLGFYHVLTETSDSPAELRFTPNMFPLPDEMLRELKKKLASLRVPRDKMRLECHVVNLIVLLLAGFRSVVDAVDATATASWSNASVLASPALEVLLTTGDDPQLPVDALIKIQLSALFSVAQDAAVDHAALSEALDGTWSVAVDSGTNTLSVQRSGDGSEVASGSQIQFQLNGVTNPSRAGRISVGSMEVSDAGATFQRTMQLPVMEVEPGMLWNSQLTFSNLLSGRSSSLVVHMTLAHEVPNDGALVVYLPYMYGSLAGVTLSSVVGLDGSFTILVKKNGIWVKRDAGSGTDSVEMQDVSIELDGVAHPLLEGPMGQSVLLQTLDVSSCVIDQAYVETSGTFLTKARVVISTWRLRVAEGDPIGAQYTVSLSAPPYDGTALTLSVGDSNSRARLTVEPESVLFTASNWSSNANITVTAPNDFVVTGTATAENLVVIPQRISSGDNEGTFAAADQVEVHVSENDFPGVHLSDRFLAVIESLRNDSYEISLLSQPSSDVVVQLAPQDSYIETFPDQVVFTTSTWNTPRLINVVASTSASTVRATSGILHQLISADPNYNAKTDDVFPQNEVLVYYEPLEMETCVEPCRAGCYSGQSDHVCSSCPAGSYCPDQYTAPLRCAAGSYSLGNATVCTLCGVGVKCSVDAAPVACTAGYYSVNASMPCQLCDAGSYCPSTSLPPTKCVQGTYSHSGAVSCTACPYGYTCTLSGDLQPCASGQTSNADHSGCILCPKGYECSPLKSSSTACTARTFSLDGDGQCQQCPKGYKCATTTEAPVRCAVGTYSPAGSIECLDCPAGFYSTSGSGSCVECPRGYYCDTPNEMPKNCSVGYYSLRASMSCLACDPGYECPRSDQLPQPCPVGYYSEGAVANCRSCYPGYKCSLASTNPTPLEDACPMGGYCNPPTTFFLCPAGTFGNVTAGESIDHACAPCPEGYYCEMGATPLTRQKCPAGFFCPEGTKRASQNPCPAGTFNPEVGQKSSDVCQVCPTGTYCPTGSSEPQTCPLGYYCLEGTRTANQYPCPAGTYSGNQTGLVLASQCHECPVGRYCPEASSSPTNCQAGTYNPQTGAADSYECLACPPGWSCPHVGQSNYVDRCAKGHYCPGGTVLATDHPCPAGTYTENIDLIRSQDCTICPLRHACLPGTGGETQTMLDCGAGFFCPNGTAHSDQFPCLPGTWSSSTSLSAPDECDICPPGKFCQGGKSLIDGNCAPGHYCPLGTYSSTQFPCPSGTYTTNTWLFEMSQCDDCPPGYYCPTGSVAPIPCKAGSYTSVNNTKTVGPADAWPACVTCPAGSYCIEASVTPKPCGKGKYSTSGSKACSTCEAGYFCNSDTTSAANMRSNAVGWAAPGALYGTCYNGSYCPPGSDSEPALETDACPPGYFCPTGTPAPIICPAGTYSNLTGQDSMSDCTPTPAGFYSLAGALQPSGVCSPGFYCPLRSTSQTQVPCPARYYLNRTMGQSEEDCALCVSGSYCPVGTAYPITCPAGYYCRTGISSPEPCPIGTYANATGLRAVEDCLACPPGMYCDSTALTVPRGLCDPGYYCTSGAYTSAPMNYESTLFGVSNRHTGDQCPQGAYCPLGSASPTLCPPGTYNNFTGLESVERCVPCPPGEYCETPGLLLPTGSCHPGYYCTGGAAVPTQMETPSGSFSLEGATAPSPCPPGRYNLYPAQDRCVICPAGFYCGWPGTSSPTICPTGSYCPEGTSLPVKCSPGTFAAVQGFVKMEQCESCPSGQYCDSYGLSAPSGPCLAGFVCFGASPVANPVAQSYGDVCPVANYCPEGTGSAIACPLGSFRASTGGTSLASCSLCPGGKHCSATGLTAPSGSCSAGYFCVLNASSSSPTDGVTGAVCPAGFYCPEASSTPVKCAAGTYAADRGQASCDECPMGFFCDGVATSSYADCPAGHYCPAGTAEVPVPCPVGTFSSTVRLTNVTECVDCTPGSFCDSVALIQPTGLCAAGNFCPRRSESAFGKTGANETHVCPAGAYCPQGTYLPTPCPVGTYSNDTGLVQPGDCVFCDEGMYCADAGLVEPSGLCDAGFFCKRNSTRSNPTSGVVKITVKTVDSAELAMYFGGQACPTGSYCPQGSGSPILCPEGSYTNATGSPTCLACPPGYYCPLGCNDYLTNECPIGYYCPERTQRATQFPCLPGSFGNQTRLQDISQCTSAPGGTYIDEPAAVKPKGNCRSGFYCSGGSPTGTPTETTATGGPCLPGTNCPEGSAVPIVCDAGAYCSSTNTDAALPCHEGFYCVQGSYTATPTGQNNSLGIIGDVCTSGHYCPQGTSNPIPCPPGTYSETTQNVDASYCLPCSPGFVCNTSALVTPFDKCPGGYVCAGGASTATQLCPKGFECPEGSFEPRACPAGTFADEEGLARCKLCPERYYCEIGSISPVECPQGYYCPLQTPSATKYPCLAGSFGDQRALASSKECAPCPRGKFCSGLPPTSTTSGECAPGHYCVGNATTAEPTDGVTGGLCDGGHVCLGGAWLPNPIDGSTGRICEPGFYCPVGSFSQIRCPKGTYNSVEKQSTCITCPAGGYCDTNATAPAPCPLRYYCPEGVEDPMLCPNGKFCVGGTITAPCSAGFYCKLRNDHPNPATTTVNGASDDDIVWRTELGGPCPIGYYCPEGVLDPIPCPKNSSRLETLGIALTDCDPCPAGKSCNDGTKTVPCPAGSYCPYGVGEVPCPAGTFNGAEGKANLEDCRPCDAGKLCNRTGIIDLTDYDCPPGSFCLRGSSEPHACAAGTFRAVGAGKSSDDCATCIRGSYCEAGATQPQVCNATTYCPEGAGSPLLCPGGSYCPYNTSTPVLCPEGFFCSLGVDSPSICTIGHYCPSRTTAQIPCPLGYLGRTTPLDGAYTSLDSSCEACEPGTFGIDANRTRCDECLEGYVCLGATNSSHPESRELDRGYPCPPGYYCPAGSSSEIACPSGTYQPIYKASNASACLLCPANSYQNAPGQSSCLPCSTSAYAGAGATKCTCVGSHRAFQMTDGYCICEPGYEFYDQDMILRSDEDGDVDCQPIVYDRCSSSQVRSDSGSCVSASGKACDASCNNGTGTYVASLGVCQCDEQPDLDTICNKKCRDDAVQLQVNSSTGELQLYDPATGEVSLLSDDGSTSGLVSKVSCTTGSDCQLHSIAVASTGFSGSYDLPSSLSDAASRRRRRLTSASSSSIANPMVCLSRGDGLLFDLSVPGSYPIYKKDSMLNTNPSFDYGAFRALATKVNANASTVSAFAFSFTDPGTYVFGNSLNAGAQTIVVVMKSGTSCPTEAPIVPLNEKNLITVSAKRRTDDLILSPDWALIVGLLGGLFGVVLAVIAGLYYFRAKSWTNTAGKSISGYRAKSKQVNLSAMHSKGTVAVNTGEAPIGDDGLLATEPTTTGMKELQLGGREPAKGSAMEYHADLGRWDEEDLDLRELVDRLQFHHEAVTRSFEDQKGDVKQLMQHLQAEAIELKRLFVNALVASDLTRKENSDVPPGTDTKDQTPEELTLSTISGRPRSRSVANREKFLLENLERDLQERQQFERKKESMLGSVSAGLREIEGWSTQLAELTGSMVQEMSSPVDEAAPERTSTSEETCLEHARVVLDDLKRLLGSDPMTQTSSSLIHLAEAEKGRREVGDLVLEASQRYFTPRRHTTGLAAEDAEYSDTAVQRLLELHTDVEKAQNKEDEALFGPLPTLQKFGAALPQVLATLDDLETSFRRELDAVREEQNPVKERNVQAQMQSRLSKLLKEVAAGAKKVNEKLEKEAPRALKLQHGAQHAQNALSKAVGSAKEQWTIADKEQKDRATSATAKEAETARVETPQPPTPSAEEKAATKLRDDTLFQIKELLVGLTTLLRVNGVPSMVAAPSDASPKAADSRALADTQRNIESDAQQSAAEYASALDASYPQLSAVEKERLLDDFASDLRQIQSSISVEATRTQAELATRQAATEVLRDAQKARVQRREQEDADVLRAQHDDEEQTLESQFRAEELAIEQEYLQELSSLQVEFMGGSDEAGGDFADPPEDPMGDFDAGDECLPPGLVEAEDSAEEGEISRPGTPGDDNADIIAQLNDVFSQAWSDRVRILAMEDALRREQLNERLQRKRKVLNEPFEDEDVTIALLEQEAQELVLGTAERKETALEEVVKQQDAMDARQQEAVSRAINHLREQVETIARSSSQTDSVQPRDAVTELVMAARNAAKATKVQGESAIAEVEDELQKLQREFDREFVALRGEIENERLRLEAKMREKLSTKRRRRGSAQDKSSRDAGLDDNHGDGNETSPEDEMETQLDDFTEKAIEGLREKHFQLQEEVEAKKSRAVIAVTVADAELEFLDDLEPSSQATCKTLTTSASVQSPRSQLELTGELLETLASRIPAQIEQRTHEAFGELHADYVLACAERRRELEADAALRRTRLAEKINRRRRETSKDDGVDQLHSTSSLPERLDDEERAALAEIDGGLTAAMTALDESERQAGKALAKVLVSTLHKCGKEFEGQVRQSRQEHELALSKLTPGDEEGMKRLSETMVNVLDALENEATKREKAAAEIREATKCEIERLRDESSSALSALSQALDAEKRRQEQRLQQRMTQRREQQQKQLPAGSSAKKEAEMNDVIAKQESLERQRLEDQLEAQAQLAFDEERAKQREHEDKLSQQLRDACVAEAAAIATKEAAAQARGEYGDGNEEELATLMRLWKARQPRKSSVKDAAETLLRKRSVVSRLAALAVPPAPEKPSANVTKENVVADTMAAEVEQQIKALSASHLRAWQQRQQDSQDDEFRRKAELETRLRRKRDAKLGSDGEPLQEVLIDSDENEEKLLQQLKTEAIERKFAIEAEVDADLEQLATAVQSAGAQSTADIEALLVACHSNFETETAALRDALRVARQAQQEALRQRLQQKRREKVQELESVGNGSDSVALGALDSALSEEEAASLRAIAETEIQQLSALHERLRGEVGAAFAEADHKAQVRCDDANTKLAASEDELTSIYRDHENGRRTLRESLGIEQRRQQDKLLERMARRRAERLAELKRDHPTDLSEQVVQQAMAEIDREHERDRLRLDAVTSEQTSLALQELDDKIHAKESSLQADSRRLRAEAEAAQAAREALAAAHCAEADRVTREFYACLGDMDVEGLQAQDRRRRLEQRLASKRARNTKSPSSPAPVDPEACLSAETQSLVVEDLEGELQRLHEEHDREWGALKTRLEDDTRLRKAQLAERLQRKRQALQENTSLSSSERERAEAALNREEERESLAIDASAASATRALAVANQHAKEQTADAFAGGVASSSDDLDALLEATKNQHDEAQRNLRETLEMERRKQEQLLQERLRQRRVAIREGDMPMPADGTEEAEEKELKRELDEQLSAQEDEAWSALREQEQKEVDAVLAPLEAAVEKRLDDAELAERRAREELERLAAEHDKHLAELREHLEAEKKRQRLALRDKLRRKREQQQAHGTSVSDEDAKEEERLAMEGLEAAFEANLADLEAEAQEVHREKETALLAQVCTLSARRAAEEVSLGLLDAARLEAERVRADYEAALAMRLQGAAAKSAIDRDEMARRLAERKQKRRQSREQREPRDIIEPGCVATATMPPRSMSNESEDDGSVDQEIASVQAAHARGVKSRQKQLEAETAARKAALAARLEHKRRAAMIASSGDESGLAAETEQTLLLEEQQELQAIEQDRVVKEAELKAEAAREQELLAKALREASERGAADIERQLAACKLAHDQESARLEEALRAERARQELALKQRLAAKRQRRTADGGDGNGEDSNAEETALEEDAQSAQAELDEQERAARQQLGDRQRQELTDIAQKREQDAEVQRQAAFDLQASAERELKRLEEEHARERRALHEVLLADQQKREAQLRDKLAKKKAARQVKGAERQQDDEAGVEDEVAMAALQEEMMQEQAAALAQERQRQEVALRQAAAQLQDAATAAAQAAAAARQAQEETARVTAEFDRHRGETQQIDAAESAQSKRKLADRLAEKKRKQQLKNQQRQADKDKQESSTDEASAQRLVDEAERLRLEAQIEAQLAACREIHDAESAKLRESLQVERERQERALQERIARQKEKRALANAQASVKVDVKAAEDAERKQQEEEEAALAAALAAQEKEAWEAIQRKQEEDVRVLQERKQQQERERAERQQQLAQHEMNRLQEEHERELRALTASLAQEQARQEDKLQQRIAQRRARKKRLEEEDSVKAQQPSADAEAEAEREKAEALAIAQAEAEAEEKERQEIAARLARKLDEERARQRREKEELEARLARDAEEQAAKRAQALALQLEQQAIETADKMAREFDTNLRELRETHSADGAAQKARLESRIAAKKARKLRELEEKRELERQRLHARQQQEAEEGVKAEKEREAALAEAAAVPVVEETAVVLSPAEEKAGAMIRAARQQQQDVIAVQQLFTYGLVPLKLSLLGAVELVVGARHERELAAQFAEIAPRSIENVRRALQIVTQEKAARKAQALHDISSRQGTESETERVLAAIDAEFAEKLQEAERRAAGESEESKRQAERHVKERQIREIAYLLAHFDAQAAALANAPAVAAQSPPAQQQQPQQAIMTAAQREAEDLVAELRARLELEADERRRELEQEKQLELERLAEEERDQLAQAEARLAALLAEERLAMTQMLATRLQTLPPGKAKQREAVEREHTAQLQRLTLMLEGRGQQQKSRVRARMVHQKALVEDEFRRKVQIIIAVMNQRLVQEKAGLRQKQELLASSSPPAPAASIEQDAEAQQSSLTAELAKRLEDVLEERLIKIETLIAAFKHNEQEETPQEVHEPDQEVQEPDQTSSKEEDGISLITYRLAVAEAVAAGCRYDKRPAGDNEASLASSSFGVLDIKVLDLSTLEQTSVNQLDERMQARREFAELLLGTVSPKEGPAISLNVVESFGRGNNGTGDYASFSDQGGNGTLYLSLPGLHEISTGQLVVVMLHALAQARAQTSDLTEPQFISHLYALLVGCYQGLFAYVQQQRTNPSTRSTTAQQEERSRTSGAQASKSIVGFGQWQARLMEVEGFLTRMDSQMTSSASSHALQHSQSSRLRSSDTTTGKTSSGLWQQEQLQLVQEELDTAEKLYLQVLRQHEQQTQTVEYWQDLLAEQRDADYEEDAFDEEDEDGGDKSTKDDADTAERQRQREARAQEAQDELHRATQALGATRKERDELFAQCQQLRDQLNALRGFRAE</sequence>
<feature type="region of interest" description="Disordered" evidence="2">
    <location>
        <begin position="4937"/>
        <end position="4962"/>
    </location>
</feature>
<feature type="coiled-coil region" evidence="1">
    <location>
        <begin position="5599"/>
        <end position="5626"/>
    </location>
</feature>
<dbReference type="CDD" id="cd06503">
    <property type="entry name" value="ATP-synt_Fo_b"/>
    <property type="match status" value="1"/>
</dbReference>
<protein>
    <recommendedName>
        <fullName evidence="5">Tyrosine-protein kinase ephrin type A/B receptor-like domain-containing protein</fullName>
    </recommendedName>
</protein>
<evidence type="ECO:0000256" key="2">
    <source>
        <dbReference type="SAM" id="MobiDB-lite"/>
    </source>
</evidence>
<feature type="compositionally biased region" description="Low complexity" evidence="2">
    <location>
        <begin position="6451"/>
        <end position="6466"/>
    </location>
</feature>
<dbReference type="InterPro" id="IPR009030">
    <property type="entry name" value="Growth_fac_rcpt_cys_sf"/>
</dbReference>
<evidence type="ECO:0000313" key="4">
    <source>
        <dbReference type="Proteomes" id="UP000440367"/>
    </source>
</evidence>
<feature type="coiled-coil region" evidence="1">
    <location>
        <begin position="6180"/>
        <end position="6229"/>
    </location>
</feature>
<feature type="compositionally biased region" description="Basic and acidic residues" evidence="2">
    <location>
        <begin position="4775"/>
        <end position="4793"/>
    </location>
</feature>
<proteinExistence type="predicted"/>